<sequence length="488" mass="50244">MPDTLANPYAYQSPIGAALKNLSGVLTKKSTEATDIAHLETALALKQKRENTAALGDALRALGTAQFDRRAAIDNAVRAGVSPEAVGGFERYNSANQYGAADPRTTNAFVGAGGSYGSTAAGEREQIAAANQRNAAAIAEQGRQFDSKPTTINTPTGPQIVRQSEAYGQPAVEDIGKVKGAVARNAYASPAGLAGADDATKQFIGVDSKATPTPHNYVSNGQNFITYDGTTDANSGKPLPPGGYMANAVGPAEAVGLPAPVRNDLAKQDVSNQRFRGLLNYTKELAKQDPNNFGITGLVKGTVQDTAAAADNIARGLGYSGIQDGLANARTRAVASGVNPSVISGVFDPKLPALHSAADLMVFSAAEALAGQSGRSVTDKDVKIIKNIVGDPTEWSANQQKFLSKLDTVGQILDLQQQVIDNNLRRGSPAAPPAAPGAASPPTSPAPGAQPAAQPDPLAQARDAIARGAPRDAVIQRLQQSGVDPAGL</sequence>
<organism evidence="2 3">
    <name type="scientific">Bradyrhizobium stylosanthis</name>
    <dbReference type="NCBI Taxonomy" id="1803665"/>
    <lineage>
        <taxon>Bacteria</taxon>
        <taxon>Pseudomonadati</taxon>
        <taxon>Pseudomonadota</taxon>
        <taxon>Alphaproteobacteria</taxon>
        <taxon>Hyphomicrobiales</taxon>
        <taxon>Nitrobacteraceae</taxon>
        <taxon>Bradyrhizobium</taxon>
    </lineage>
</organism>
<evidence type="ECO:0000256" key="1">
    <source>
        <dbReference type="SAM" id="MobiDB-lite"/>
    </source>
</evidence>
<accession>A0A560CXM5</accession>
<dbReference type="OrthoDB" id="8457890at2"/>
<proteinExistence type="predicted"/>
<evidence type="ECO:0000313" key="2">
    <source>
        <dbReference type="EMBL" id="TWA89586.1"/>
    </source>
</evidence>
<dbReference type="EMBL" id="VITK01000019">
    <property type="protein sequence ID" value="TWA89586.1"/>
    <property type="molecule type" value="Genomic_DNA"/>
</dbReference>
<gene>
    <name evidence="2" type="ORF">FBZ96_11954</name>
</gene>
<reference evidence="2 3" key="1">
    <citation type="submission" date="2019-06" db="EMBL/GenBank/DDBJ databases">
        <title>Genomic Encyclopedia of Type Strains, Phase IV (KMG-V): Genome sequencing to study the core and pangenomes of soil and plant-associated prokaryotes.</title>
        <authorList>
            <person name="Whitman W."/>
        </authorList>
    </citation>
    <scope>NUCLEOTIDE SEQUENCE [LARGE SCALE GENOMIC DNA]</scope>
    <source>
        <strain evidence="2 3">BR 510</strain>
    </source>
</reference>
<name>A0A560CXM5_9BRAD</name>
<protein>
    <submittedName>
        <fullName evidence="2">Uncharacterized protein</fullName>
    </submittedName>
</protein>
<dbReference type="RefSeq" id="WP_145670188.1">
    <property type="nucleotide sequence ID" value="NZ_VITK01000019.1"/>
</dbReference>
<dbReference type="AlphaFoldDB" id="A0A560CXM5"/>
<evidence type="ECO:0000313" key="3">
    <source>
        <dbReference type="Proteomes" id="UP000319949"/>
    </source>
</evidence>
<feature type="region of interest" description="Disordered" evidence="1">
    <location>
        <begin position="424"/>
        <end position="488"/>
    </location>
</feature>
<keyword evidence="3" id="KW-1185">Reference proteome</keyword>
<comment type="caution">
    <text evidence="2">The sequence shown here is derived from an EMBL/GenBank/DDBJ whole genome shotgun (WGS) entry which is preliminary data.</text>
</comment>
<feature type="compositionally biased region" description="Low complexity" evidence="1">
    <location>
        <begin position="436"/>
        <end position="461"/>
    </location>
</feature>
<dbReference type="Proteomes" id="UP000319949">
    <property type="component" value="Unassembled WGS sequence"/>
</dbReference>